<name>A0A194VS34_CYTMA</name>
<dbReference type="InterPro" id="IPR050982">
    <property type="entry name" value="Auxin_biosynth/cation_transpt"/>
</dbReference>
<dbReference type="OrthoDB" id="74360at2759"/>
<proteinExistence type="predicted"/>
<dbReference type="Gene3D" id="3.50.50.60">
    <property type="entry name" value="FAD/NAD(P)-binding domain"/>
    <property type="match status" value="1"/>
</dbReference>
<dbReference type="PANTHER" id="PTHR43539:SF68">
    <property type="entry name" value="FLAVIN-BINDING MONOOXYGENASE-LIKE PROTEIN (AFU_ORTHOLOGUE AFUA_4G09220)"/>
    <property type="match status" value="1"/>
</dbReference>
<evidence type="ECO:0000313" key="3">
    <source>
        <dbReference type="Proteomes" id="UP000078559"/>
    </source>
</evidence>
<dbReference type="InterPro" id="IPR036188">
    <property type="entry name" value="FAD/NAD-bd_sf"/>
</dbReference>
<dbReference type="AlphaFoldDB" id="A0A194VS34"/>
<reference evidence="2" key="1">
    <citation type="submission" date="2014-12" db="EMBL/GenBank/DDBJ databases">
        <title>Genome Sequence of Valsa Canker Pathogens Uncovers a Specific Adaption of Colonization on Woody Bark.</title>
        <authorList>
            <person name="Yin Z."/>
            <person name="Liu H."/>
            <person name="Gao X."/>
            <person name="Li Z."/>
            <person name="Song N."/>
            <person name="Ke X."/>
            <person name="Dai Q."/>
            <person name="Wu Y."/>
            <person name="Sun Y."/>
            <person name="Xu J.-R."/>
            <person name="Kang Z.K."/>
            <person name="Wang L."/>
            <person name="Huang L."/>
        </authorList>
    </citation>
    <scope>NUCLEOTIDE SEQUENCE [LARGE SCALE GENOMIC DNA]</scope>
    <source>
        <strain evidence="2">03-8</strain>
    </source>
</reference>
<accession>A0A194VS34</accession>
<keyword evidence="2" id="KW-0503">Monooxygenase</keyword>
<organism evidence="2 3">
    <name type="scientific">Cytospora mali</name>
    <name type="common">Apple Valsa canker fungus</name>
    <name type="synonym">Valsa mali</name>
    <dbReference type="NCBI Taxonomy" id="578113"/>
    <lineage>
        <taxon>Eukaryota</taxon>
        <taxon>Fungi</taxon>
        <taxon>Dikarya</taxon>
        <taxon>Ascomycota</taxon>
        <taxon>Pezizomycotina</taxon>
        <taxon>Sordariomycetes</taxon>
        <taxon>Sordariomycetidae</taxon>
        <taxon>Diaporthales</taxon>
        <taxon>Cytosporaceae</taxon>
        <taxon>Cytospora</taxon>
    </lineage>
</organism>
<evidence type="ECO:0000313" key="2">
    <source>
        <dbReference type="EMBL" id="KUI66625.1"/>
    </source>
</evidence>
<dbReference type="GO" id="GO:0050660">
    <property type="term" value="F:flavin adenine dinucleotide binding"/>
    <property type="evidence" value="ECO:0007669"/>
    <property type="project" value="TreeGrafter"/>
</dbReference>
<dbReference type="EMBL" id="CM003099">
    <property type="protein sequence ID" value="KUI66625.1"/>
    <property type="molecule type" value="Genomic_DNA"/>
</dbReference>
<dbReference type="Pfam" id="PF13738">
    <property type="entry name" value="Pyr_redox_3"/>
    <property type="match status" value="1"/>
</dbReference>
<keyword evidence="3" id="KW-1185">Reference proteome</keyword>
<dbReference type="SMR" id="A0A194VS34"/>
<keyword evidence="1" id="KW-0560">Oxidoreductase</keyword>
<dbReference type="GO" id="GO:0004497">
    <property type="term" value="F:monooxygenase activity"/>
    <property type="evidence" value="ECO:0007669"/>
    <property type="project" value="UniProtKB-KW"/>
</dbReference>
<dbReference type="PANTHER" id="PTHR43539">
    <property type="entry name" value="FLAVIN-BINDING MONOOXYGENASE-LIKE PROTEIN (AFU_ORTHOLOGUE AFUA_4G09220)"/>
    <property type="match status" value="1"/>
</dbReference>
<protein>
    <submittedName>
        <fullName evidence="2">Indole-3-pyruvate monooxygenase YUCCA10</fullName>
    </submittedName>
</protein>
<sequence length="710" mass="79197">MLFPKTSTSLDTACLLPTEACQPVNRASGIIHSIGLEPSQVFIQTKSSVQLHCNVDRTSGVTGLFSSYFTRLCPSSTLNMSPSVLTQSAVPIPSSQRCEPGSVNLHIAKWPKTNLDGPVSADTTARGLVSSINNSLGKTPSKEAAEGVASLFLDDECYWRDHLALSWDLKTVKGKKEVVSFLQDNLNLIHVSVDTSTEWRRPRFTPFNVEQTSKGILFYITIETKVGSGHGVVRLVQDGKGEWKIWTFFTALEELRGFEEPIGPRRATGAQHGYHTGRKNWTDRRNEEMNFIDREPDVLVIGAGQAGLTIHARLKMLNVPTLIIDSNKRIGDNWRKRYHQLVLHDPIWFDHLPYLRFPDWWPIFTPKDKLADFFESYAKLLELNVWMQTTLKSATWDSSEKRWEVTVERALPDGKSETRTIHPRHVIQSTGHSGKANMPDIKGWDSFRGLICHSSQFPGAKPNGKGKKAIVIGACNSSHDICQDYYENGYEITMVQRSSTCVASSESICQINLAGQYEEGGPPTDDADLLAWSTPAEVLKAVHYGLTKVQQQKDKATIDGLTKAGFKVDKGPDDCGMYIKYFQRGGGYYIDVGASQLIVDGKIKVKQGQEVTEVLPHGLKFSDGTELEADEVIFATGYQNMRTQARAIFGDKVADELGDVWGFDQNGEFRTLWRKSGHPGFWFHGGNLAVCRYYSRVLALQIKAQIEGLA</sequence>
<dbReference type="Proteomes" id="UP000078559">
    <property type="component" value="Chromosome 2"/>
</dbReference>
<gene>
    <name evidence="2" type="ORF">VM1G_02540</name>
</gene>
<evidence type="ECO:0000256" key="1">
    <source>
        <dbReference type="ARBA" id="ARBA00023002"/>
    </source>
</evidence>
<dbReference type="SUPFAM" id="SSF51905">
    <property type="entry name" value="FAD/NAD(P)-binding domain"/>
    <property type="match status" value="1"/>
</dbReference>